<evidence type="ECO:0000313" key="3">
    <source>
        <dbReference type="Proteomes" id="UP000295334"/>
    </source>
</evidence>
<dbReference type="InterPro" id="IPR026866">
    <property type="entry name" value="CR006_AAA"/>
</dbReference>
<gene>
    <name evidence="2" type="ORF">EPD60_12335</name>
</gene>
<protein>
    <recommendedName>
        <fullName evidence="1">Protein CR006 P-loop domain-containing protein</fullName>
    </recommendedName>
</protein>
<dbReference type="Pfam" id="PF13166">
    <property type="entry name" value="AAA_13"/>
    <property type="match status" value="1"/>
</dbReference>
<sequence length="808" mass="93474">MIKKIVSISHLGVFENFMWDTCVVSSNGNVSPFLDCNILYGRNYSGKTSLSRIFRAFEVGNVSDKYPDAAFKIKFSDDSVLDQTNLSGHDKCFRVFNEDFIRSNFKFVTNPEDNTAESFSIAVIGDRNNEIEEEISTIQVSLGTNEEGHESGLYLSQKSAQELVNRLQPELTELERELEKSKNWIANNNPEGIRYKSELYGNQNYNVRELEKDIHIVSSPDYSNISDINRNEYYQALKEVIKAPLAEYSPIVFQFELLCEKAKALTSKRVGQAGKIEALARDAAMQKWVEMGMQLHVQNQACGFCGGKISDERWKDLQGHFDDEILFLKQEINNCIEEINRSISILKSFKKPNLSNLYIRFQENFEKGLNEVEQLLEKFISALTHLIDCLNRKQENPFEDVAIQKTQLHSKELVESLERLNEIIRISNAYSSNLADEHKKIKERLRLDRVSRFVIDTSYFNKLDSIKNLGLELRAANEAVRSANEAIFEKLKLIEQKRASQNDERVGADRVNFYLREYFGNNHLHLEVVEENAGSGHKFEVRRSEQKAHHLSEGECRLITFCYFVAKLHDTASLGRKPLIWIDDPISSLDSNHVFSIFSFISVEVLDQDVAGQIFISTHNLEFLKYLKRLSWKKRNIDGNIMRNGRGDAVDRSKEYFIVERLGNISQIRLMPKYLKEYITEFNFLFHQLYQCAEIERVDDSNYHLYYNFGNNARKFLELFMFFKFPDSSEFDLKLRRFFGDEDLPVILSNRINNEYSHLSGCLERGELPIEVPEMRRVASLIISKLREDQGQFQALCASVGINSEALV</sequence>
<name>A0A4R1B9J6_9BACT</name>
<dbReference type="InterPro" id="IPR027417">
    <property type="entry name" value="P-loop_NTPase"/>
</dbReference>
<dbReference type="RefSeq" id="WP_131449780.1">
    <property type="nucleotide sequence ID" value="NZ_SJZI01000044.1"/>
</dbReference>
<dbReference type="GO" id="GO:0000731">
    <property type="term" value="P:DNA synthesis involved in DNA repair"/>
    <property type="evidence" value="ECO:0007669"/>
    <property type="project" value="TreeGrafter"/>
</dbReference>
<dbReference type="OrthoDB" id="9795565at2"/>
<feature type="domain" description="Protein CR006 P-loop" evidence="1">
    <location>
        <begin position="27"/>
        <end position="780"/>
    </location>
</feature>
<dbReference type="EMBL" id="SJZI01000044">
    <property type="protein sequence ID" value="TCJ13579.1"/>
    <property type="molecule type" value="Genomic_DNA"/>
</dbReference>
<dbReference type="PANTHER" id="PTHR32182:SF22">
    <property type="entry name" value="ATP-DEPENDENT ENDONUCLEASE, OLD FAMILY-RELATED"/>
    <property type="match status" value="1"/>
</dbReference>
<dbReference type="SUPFAM" id="SSF52540">
    <property type="entry name" value="P-loop containing nucleoside triphosphate hydrolases"/>
    <property type="match status" value="1"/>
</dbReference>
<evidence type="ECO:0000313" key="2">
    <source>
        <dbReference type="EMBL" id="TCJ13579.1"/>
    </source>
</evidence>
<dbReference type="GO" id="GO:0006302">
    <property type="term" value="P:double-strand break repair"/>
    <property type="evidence" value="ECO:0007669"/>
    <property type="project" value="TreeGrafter"/>
</dbReference>
<evidence type="ECO:0000259" key="1">
    <source>
        <dbReference type="Pfam" id="PF13166"/>
    </source>
</evidence>
<comment type="caution">
    <text evidence="2">The sequence shown here is derived from an EMBL/GenBank/DDBJ whole genome shotgun (WGS) entry which is preliminary data.</text>
</comment>
<accession>A0A4R1B9J6</accession>
<dbReference type="AlphaFoldDB" id="A0A4R1B9J6"/>
<keyword evidence="3" id="KW-1185">Reference proteome</keyword>
<proteinExistence type="predicted"/>
<dbReference type="PANTHER" id="PTHR32182">
    <property type="entry name" value="DNA REPLICATION AND REPAIR PROTEIN RECF"/>
    <property type="match status" value="1"/>
</dbReference>
<dbReference type="Gene3D" id="3.40.50.300">
    <property type="entry name" value="P-loop containing nucleotide triphosphate hydrolases"/>
    <property type="match status" value="1"/>
</dbReference>
<reference evidence="2 3" key="1">
    <citation type="submission" date="2019-03" db="EMBL/GenBank/DDBJ databases">
        <authorList>
            <person name="Kim M.K.M."/>
        </authorList>
    </citation>
    <scope>NUCLEOTIDE SEQUENCE [LARGE SCALE GENOMIC DNA]</scope>
    <source>
        <strain evidence="2 3">17J68-12</strain>
    </source>
</reference>
<organism evidence="2 3">
    <name type="scientific">Flaviaesturariibacter flavus</name>
    <dbReference type="NCBI Taxonomy" id="2502780"/>
    <lineage>
        <taxon>Bacteria</taxon>
        <taxon>Pseudomonadati</taxon>
        <taxon>Bacteroidota</taxon>
        <taxon>Chitinophagia</taxon>
        <taxon>Chitinophagales</taxon>
        <taxon>Chitinophagaceae</taxon>
        <taxon>Flaviaestuariibacter</taxon>
    </lineage>
</organism>
<dbReference type="Proteomes" id="UP000295334">
    <property type="component" value="Unassembled WGS sequence"/>
</dbReference>